<organism evidence="2 3">
    <name type="scientific">Phototrophicus methaneseepsis</name>
    <dbReference type="NCBI Taxonomy" id="2710758"/>
    <lineage>
        <taxon>Bacteria</taxon>
        <taxon>Bacillati</taxon>
        <taxon>Chloroflexota</taxon>
        <taxon>Candidatus Thermofontia</taxon>
        <taxon>Phototrophicales</taxon>
        <taxon>Phototrophicaceae</taxon>
        <taxon>Phototrophicus</taxon>
    </lineage>
</organism>
<keyword evidence="3" id="KW-1185">Reference proteome</keyword>
<dbReference type="Proteomes" id="UP000594468">
    <property type="component" value="Chromosome"/>
</dbReference>
<dbReference type="KEGG" id="pmet:G4Y79_08195"/>
<dbReference type="AlphaFoldDB" id="A0A7S8IG65"/>
<reference evidence="2 3" key="1">
    <citation type="submission" date="2020-02" db="EMBL/GenBank/DDBJ databases">
        <authorList>
            <person name="Zheng R.K."/>
            <person name="Sun C.M."/>
        </authorList>
    </citation>
    <scope>NUCLEOTIDE SEQUENCE [LARGE SCALE GENOMIC DNA]</scope>
    <source>
        <strain evidence="3">rifampicinis</strain>
    </source>
</reference>
<protein>
    <submittedName>
        <fullName evidence="2">Uncharacterized protein</fullName>
    </submittedName>
</protein>
<feature type="region of interest" description="Disordered" evidence="1">
    <location>
        <begin position="1"/>
        <end position="30"/>
    </location>
</feature>
<evidence type="ECO:0000256" key="1">
    <source>
        <dbReference type="SAM" id="MobiDB-lite"/>
    </source>
</evidence>
<gene>
    <name evidence="2" type="ORF">G4Y79_08195</name>
</gene>
<evidence type="ECO:0000313" key="3">
    <source>
        <dbReference type="Proteomes" id="UP000594468"/>
    </source>
</evidence>
<evidence type="ECO:0000313" key="2">
    <source>
        <dbReference type="EMBL" id="QPC84342.1"/>
    </source>
</evidence>
<dbReference type="EMBL" id="CP062983">
    <property type="protein sequence ID" value="QPC84342.1"/>
    <property type="molecule type" value="Genomic_DNA"/>
</dbReference>
<sequence length="252" mass="28949">MTNVPAFEPADFEALKEDQSGNNGDRSKTKNKLTAWHRAIYPQLRTQNIDLHIMFEEQGVVTDHSATSIHKGDALAIQYTRSRSQARVVERLMGREEAAAVGDVSTRRHPMIELRIAPEALAIELVVAPEARWDQANLAGKLSIDRHSQALYSLLRSMGSNFAMGFWRGVHRNELHLTTAQFYHPQIMDEWMSTFEPGQDWFRLGVWYEPEDDALAHTEFANTILGHIRALYGVYKHILWASDNNFHDFYKR</sequence>
<proteinExistence type="predicted"/>
<accession>A0A7S8IG65</accession>
<dbReference type="RefSeq" id="WP_195172405.1">
    <property type="nucleotide sequence ID" value="NZ_CP062983.1"/>
</dbReference>
<name>A0A7S8IG65_9CHLR</name>